<dbReference type="Gene3D" id="2.40.100.10">
    <property type="entry name" value="Cyclophilin-like"/>
    <property type="match status" value="1"/>
</dbReference>
<dbReference type="InterPro" id="IPR003778">
    <property type="entry name" value="CT_A_B"/>
</dbReference>
<dbReference type="InterPro" id="IPR029000">
    <property type="entry name" value="Cyclophilin-like_dom_sf"/>
</dbReference>
<keyword evidence="1" id="KW-0547">Nucleotide-binding</keyword>
<keyword evidence="3" id="KW-0067">ATP-binding</keyword>
<accession>A0ABU9KYV6</accession>
<feature type="domain" description="Carboxyltransferase" evidence="4">
    <location>
        <begin position="26"/>
        <end position="294"/>
    </location>
</feature>
<keyword evidence="6" id="KW-1185">Reference proteome</keyword>
<gene>
    <name evidence="5" type="ORF">AABB81_05675</name>
</gene>
<dbReference type="EMBL" id="JBCDNA010000001">
    <property type="protein sequence ID" value="MEL4455376.1"/>
    <property type="molecule type" value="Genomic_DNA"/>
</dbReference>
<evidence type="ECO:0000256" key="3">
    <source>
        <dbReference type="ARBA" id="ARBA00022840"/>
    </source>
</evidence>
<dbReference type="Pfam" id="PF02626">
    <property type="entry name" value="CT_A_B"/>
    <property type="match status" value="1"/>
</dbReference>
<dbReference type="SMART" id="SM00797">
    <property type="entry name" value="AHS2"/>
    <property type="match status" value="1"/>
</dbReference>
<evidence type="ECO:0000313" key="5">
    <source>
        <dbReference type="EMBL" id="MEL4455376.1"/>
    </source>
</evidence>
<keyword evidence="2" id="KW-0378">Hydrolase</keyword>
<comment type="caution">
    <text evidence="5">The sequence shown here is derived from an EMBL/GenBank/DDBJ whole genome shotgun (WGS) entry which is preliminary data.</text>
</comment>
<evidence type="ECO:0000259" key="4">
    <source>
        <dbReference type="SMART" id="SM00797"/>
    </source>
</evidence>
<reference evidence="5 6" key="1">
    <citation type="submission" date="2024-04" db="EMBL/GenBank/DDBJ databases">
        <title>whole genome sequencing of Lutimonas vermicola strain IMCC1616.</title>
        <authorList>
            <person name="Bae S.S."/>
        </authorList>
    </citation>
    <scope>NUCLEOTIDE SEQUENCE [LARGE SCALE GENOMIC DNA]</scope>
    <source>
        <strain evidence="5 6">IMCC1616</strain>
    </source>
</reference>
<proteinExistence type="predicted"/>
<protein>
    <submittedName>
        <fullName evidence="5">Biotin-dependent carboxyltransferase family protein</fullName>
    </submittedName>
</protein>
<dbReference type="InterPro" id="IPR052708">
    <property type="entry name" value="PxpC"/>
</dbReference>
<name>A0ABU9KYV6_9FLAO</name>
<organism evidence="5 6">
    <name type="scientific">Lutimonas vermicola</name>
    <dbReference type="NCBI Taxonomy" id="414288"/>
    <lineage>
        <taxon>Bacteria</taxon>
        <taxon>Pseudomonadati</taxon>
        <taxon>Bacteroidota</taxon>
        <taxon>Flavobacteriia</taxon>
        <taxon>Flavobacteriales</taxon>
        <taxon>Flavobacteriaceae</taxon>
        <taxon>Lutimonas</taxon>
    </lineage>
</organism>
<dbReference type="Proteomes" id="UP001474120">
    <property type="component" value="Unassembled WGS sequence"/>
</dbReference>
<dbReference type="RefSeq" id="WP_342159194.1">
    <property type="nucleotide sequence ID" value="NZ_JBCDNA010000001.1"/>
</dbReference>
<dbReference type="PANTHER" id="PTHR43309:SF5">
    <property type="entry name" value="5-OXOPROLINASE SUBUNIT C"/>
    <property type="match status" value="1"/>
</dbReference>
<dbReference type="PANTHER" id="PTHR43309">
    <property type="entry name" value="5-OXOPROLINASE SUBUNIT C"/>
    <property type="match status" value="1"/>
</dbReference>
<dbReference type="NCBIfam" id="TIGR00724">
    <property type="entry name" value="urea_amlyse_rel"/>
    <property type="match status" value="1"/>
</dbReference>
<evidence type="ECO:0000313" key="6">
    <source>
        <dbReference type="Proteomes" id="UP001474120"/>
    </source>
</evidence>
<evidence type="ECO:0000256" key="1">
    <source>
        <dbReference type="ARBA" id="ARBA00022741"/>
    </source>
</evidence>
<evidence type="ECO:0000256" key="2">
    <source>
        <dbReference type="ARBA" id="ARBA00022801"/>
    </source>
</evidence>
<sequence length="300" mass="33756">MDNNILILSEGMHCSIQDLGRKGYRSFGVPIAGAMDKYSAILANKLLNNDEKLPVMEITLVGPKMMFEDHSLIVLTGADMSPELNGTPIEMNYVYEVKTSDVLSFGALKAGVRTYLGVKGGFQTEKIMNSYSYYDGITSKNKIIKGERLKIASYDANLEVTSSKIKVKSSHFNLKKLEVTKGPEFNRLTKKHRELLFSKQFKIDKLNNRMGYRLKNKFPPIKDSEIITSAIIPGTVQLTPSGKLIIMMRDCPTTGGYPRILQLTDLAINQLAQKKENDTFKFDLESSFNFLGRLVSRFKD</sequence>